<keyword evidence="1" id="KW-0472">Membrane</keyword>
<dbReference type="RefSeq" id="WP_006314530.1">
    <property type="nucleotide sequence ID" value="NZ_ARZA01000203.1"/>
</dbReference>
<dbReference type="Proteomes" id="UP000013378">
    <property type="component" value="Unassembled WGS sequence"/>
</dbReference>
<dbReference type="PATRIC" id="fig|1304284.3.peg.1789"/>
<proteinExistence type="predicted"/>
<feature type="transmembrane region" description="Helical" evidence="1">
    <location>
        <begin position="99"/>
        <end position="118"/>
    </location>
</feature>
<comment type="caution">
    <text evidence="2">The sequence shown here is derived from an EMBL/GenBank/DDBJ whole genome shotgun (WGS) entry which is preliminary data.</text>
</comment>
<name>R1CN85_9FIRM</name>
<keyword evidence="1" id="KW-1133">Transmembrane helix</keyword>
<feature type="transmembrane region" description="Helical" evidence="1">
    <location>
        <begin position="56"/>
        <end position="78"/>
    </location>
</feature>
<feature type="transmembrane region" description="Helical" evidence="1">
    <location>
        <begin position="175"/>
        <end position="197"/>
    </location>
</feature>
<dbReference type="PANTHER" id="PTHR36111">
    <property type="entry name" value="INNER MEMBRANE PROTEIN-RELATED"/>
    <property type="match status" value="1"/>
</dbReference>
<dbReference type="eggNOG" id="COG1811">
    <property type="taxonomic scope" value="Bacteria"/>
</dbReference>
<accession>R1CN85</accession>
<sequence length="230" mass="24429">MLGTIVNSIAIIIGGIIGYFLKHGIKDKYKETIMQGLGLTVIVIGLMGALKSENVLLVIISIVIGSVIGEAMSIEYNLDRLGNWIEGKVGKTNTNFSKGFVTASLVYCIGAMAIVGALESGLTGNHQTLFVKSILDGISSIIFASTLGIGVIFSSISVFIYQGMITITASLVKTILVDSVIIEMSAVGGILIMGIGINILEIKKIKIGNMLPAVFIPLIYHVVTLLWIID</sequence>
<evidence type="ECO:0008006" key="4">
    <source>
        <dbReference type="Google" id="ProtNLM"/>
    </source>
</evidence>
<protein>
    <recommendedName>
        <fullName evidence="4">Transport protein</fullName>
    </recommendedName>
</protein>
<feature type="transmembrane region" description="Helical" evidence="1">
    <location>
        <begin position="209"/>
        <end position="229"/>
    </location>
</feature>
<evidence type="ECO:0000313" key="3">
    <source>
        <dbReference type="Proteomes" id="UP000013378"/>
    </source>
</evidence>
<feature type="transmembrane region" description="Helical" evidence="1">
    <location>
        <begin position="6"/>
        <end position="21"/>
    </location>
</feature>
<evidence type="ECO:0000313" key="2">
    <source>
        <dbReference type="EMBL" id="EOD00171.1"/>
    </source>
</evidence>
<gene>
    <name evidence="2" type="ORF">L21TH_1822</name>
</gene>
<dbReference type="InterPro" id="IPR007563">
    <property type="entry name" value="DUF554"/>
</dbReference>
<evidence type="ECO:0000256" key="1">
    <source>
        <dbReference type="SAM" id="Phobius"/>
    </source>
</evidence>
<reference evidence="2 3" key="1">
    <citation type="journal article" date="2015" name="Geomicrobiol. J.">
        <title>Caldisalinibacter kiritimatiensis gen. nov., sp. nov., a moderately thermohalophilic thiosulfate-reducing bacterium from a hypersaline microbial mat.</title>
        <authorList>
            <person name="Ben Hania W."/>
            <person name="Joseph M."/>
            <person name="Fiebig A."/>
            <person name="Bunk B."/>
            <person name="Klenk H.-P."/>
            <person name="Fardeau M.-L."/>
            <person name="Spring S."/>
        </authorList>
    </citation>
    <scope>NUCLEOTIDE SEQUENCE [LARGE SCALE GENOMIC DNA]</scope>
    <source>
        <strain evidence="2 3">L21-TH-D2</strain>
    </source>
</reference>
<feature type="transmembrane region" description="Helical" evidence="1">
    <location>
        <begin position="138"/>
        <end position="163"/>
    </location>
</feature>
<keyword evidence="1" id="KW-0812">Transmembrane</keyword>
<dbReference type="PANTHER" id="PTHR36111:SF2">
    <property type="entry name" value="INNER MEMBRANE PROTEIN"/>
    <property type="match status" value="1"/>
</dbReference>
<keyword evidence="3" id="KW-1185">Reference proteome</keyword>
<dbReference type="AlphaFoldDB" id="R1CN85"/>
<dbReference type="Pfam" id="PF04474">
    <property type="entry name" value="DUF554"/>
    <property type="match status" value="1"/>
</dbReference>
<feature type="transmembrane region" description="Helical" evidence="1">
    <location>
        <begin position="33"/>
        <end position="50"/>
    </location>
</feature>
<dbReference type="EMBL" id="ARZA01000203">
    <property type="protein sequence ID" value="EOD00171.1"/>
    <property type="molecule type" value="Genomic_DNA"/>
</dbReference>
<dbReference type="OrthoDB" id="9797976at2"/>
<organism evidence="2 3">
    <name type="scientific">Caldisalinibacter kiritimatiensis</name>
    <dbReference type="NCBI Taxonomy" id="1304284"/>
    <lineage>
        <taxon>Bacteria</taxon>
        <taxon>Bacillati</taxon>
        <taxon>Bacillota</taxon>
        <taxon>Tissierellia</taxon>
        <taxon>Tissierellales</taxon>
        <taxon>Thermohalobacteraceae</taxon>
        <taxon>Caldisalinibacter</taxon>
    </lineage>
</organism>